<dbReference type="InterPro" id="IPR009075">
    <property type="entry name" value="AcylCo_DH/oxidase_C"/>
</dbReference>
<dbReference type="PROSITE" id="PS50255">
    <property type="entry name" value="CYTOCHROME_B5_2"/>
    <property type="match status" value="1"/>
</dbReference>
<dbReference type="Pfam" id="PF02770">
    <property type="entry name" value="Acyl-CoA_dh_M"/>
    <property type="match status" value="1"/>
</dbReference>
<dbReference type="Pfam" id="PF00173">
    <property type="entry name" value="Cyt-b5"/>
    <property type="match status" value="1"/>
</dbReference>
<dbReference type="SUPFAM" id="SSF55856">
    <property type="entry name" value="Cytochrome b5-like heme/steroid binding domain"/>
    <property type="match status" value="1"/>
</dbReference>
<evidence type="ECO:0000256" key="5">
    <source>
        <dbReference type="ARBA" id="ARBA00023002"/>
    </source>
</evidence>
<gene>
    <name evidence="7" type="ORF">BDEG_27953</name>
</gene>
<dbReference type="PANTHER" id="PTHR48083:SF28">
    <property type="entry name" value="ACYL-COA DEHYDROGENASE FAMILY PROTEIN (AFU_ORTHOLOGUE AFUA_6G10880)-RELATED"/>
    <property type="match status" value="1"/>
</dbReference>
<accession>A0A177WXV8</accession>
<dbReference type="InterPro" id="IPR001199">
    <property type="entry name" value="Cyt_B5-like_heme/steroid-bd"/>
</dbReference>
<dbReference type="GO" id="GO:0033539">
    <property type="term" value="P:fatty acid beta-oxidation using acyl-CoA dehydrogenase"/>
    <property type="evidence" value="ECO:0007669"/>
    <property type="project" value="TreeGrafter"/>
</dbReference>
<dbReference type="SUPFAM" id="SSF56645">
    <property type="entry name" value="Acyl-CoA dehydrogenase NM domain-like"/>
    <property type="match status" value="1"/>
</dbReference>
<dbReference type="SUPFAM" id="SSF47203">
    <property type="entry name" value="Acyl-CoA dehydrogenase C-terminal domain-like"/>
    <property type="match status" value="1"/>
</dbReference>
<sequence>MSKFQQVTRQEVASHNTPKNAWIIIDSLVYDITNFAALHPGGEHIILEVAGKDATKEFYSFHRHEVLAKYPRILIGGIVNEKPQIVVGTSDISKVPYGEPSYMQGFHSAYFNDSHRKFQQAVRKFVREEIAPEGSVFENMGKPASVETFKKMGQFGYLASRIGPGGASQSIYTSRRRTGMVIGLPPVIYFGSDSLKQKVIGPVLRGEKRICLSITEPGAGSDVAAIKTTAVKTPDGKFYIVNGTKKWITNGAQSDYFSTAVRTGDGPGGISMLLVERADGLETKTIKTSYSSSAGTSYVIMENLKVPVENLLGKEGDGFQVIMYNFNHERWVIACSILRSSRVVVEECFKWSHQRMVFGKRLIDQPVIRNKLAHMIAEVEATQNWLENITYQMNKMSYKDQANKLAGPIALLKLQCTRVAHNISDQACQIFGGRGITKTGMGHIIESFQRTYKFAAILGGSEEIMADLGVRQAMRMFPKNARL</sequence>
<dbReference type="CDD" id="cd00567">
    <property type="entry name" value="ACAD"/>
    <property type="match status" value="1"/>
</dbReference>
<dbReference type="AlphaFoldDB" id="A0A177WXV8"/>
<dbReference type="GO" id="GO:0050660">
    <property type="term" value="F:flavin adenine dinucleotide binding"/>
    <property type="evidence" value="ECO:0007669"/>
    <property type="project" value="InterPro"/>
</dbReference>
<dbReference type="InterPro" id="IPR009100">
    <property type="entry name" value="AcylCoA_DH/oxidase_NM_dom_sf"/>
</dbReference>
<reference evidence="7 8" key="1">
    <citation type="submission" date="2006-10" db="EMBL/GenBank/DDBJ databases">
        <title>The Genome Sequence of Batrachochytrium dendrobatidis JEL423.</title>
        <authorList>
            <consortium name="The Broad Institute Genome Sequencing Platform"/>
            <person name="Birren B."/>
            <person name="Lander E."/>
            <person name="Galagan J."/>
            <person name="Cuomo C."/>
            <person name="Devon K."/>
            <person name="Jaffe D."/>
            <person name="Butler J."/>
            <person name="Alvarez P."/>
            <person name="Gnerre S."/>
            <person name="Grabherr M."/>
            <person name="Kleber M."/>
            <person name="Mauceli E."/>
            <person name="Brockman W."/>
            <person name="Young S."/>
            <person name="LaButti K."/>
            <person name="Sykes S."/>
            <person name="DeCaprio D."/>
            <person name="Crawford M."/>
            <person name="Koehrsen M."/>
            <person name="Engels R."/>
            <person name="Montgomery P."/>
            <person name="Pearson M."/>
            <person name="Howarth C."/>
            <person name="Larson L."/>
            <person name="White J."/>
            <person name="O'Leary S."/>
            <person name="Kodira C."/>
            <person name="Zeng Q."/>
            <person name="Yandava C."/>
            <person name="Alvarado L."/>
            <person name="Longcore J."/>
            <person name="James T."/>
        </authorList>
    </citation>
    <scope>NUCLEOTIDE SEQUENCE [LARGE SCALE GENOMIC DNA]</scope>
    <source>
        <strain evidence="7 8">JEL423</strain>
    </source>
</reference>
<keyword evidence="3" id="KW-0285">Flavoprotein</keyword>
<feature type="domain" description="Cytochrome b5 heme-binding" evidence="6">
    <location>
        <begin position="4"/>
        <end position="79"/>
    </location>
</feature>
<evidence type="ECO:0000259" key="6">
    <source>
        <dbReference type="PROSITE" id="PS50255"/>
    </source>
</evidence>
<evidence type="ECO:0000256" key="4">
    <source>
        <dbReference type="ARBA" id="ARBA00022827"/>
    </source>
</evidence>
<dbReference type="VEuPathDB" id="FungiDB:BDEG_27953"/>
<dbReference type="SMART" id="SM01117">
    <property type="entry name" value="Cyt-b5"/>
    <property type="match status" value="1"/>
</dbReference>
<comment type="similarity">
    <text evidence="2">Belongs to the acyl-CoA dehydrogenase family.</text>
</comment>
<evidence type="ECO:0000313" key="7">
    <source>
        <dbReference type="EMBL" id="OAJ44758.1"/>
    </source>
</evidence>
<dbReference type="Gene3D" id="1.10.540.10">
    <property type="entry name" value="Acyl-CoA dehydrogenase/oxidase, N-terminal domain"/>
    <property type="match status" value="1"/>
</dbReference>
<protein>
    <recommendedName>
        <fullName evidence="6">Cytochrome b5 heme-binding domain-containing protein</fullName>
    </recommendedName>
</protein>
<dbReference type="PANTHER" id="PTHR48083">
    <property type="entry name" value="MEDIUM-CHAIN SPECIFIC ACYL-COA DEHYDROGENASE, MITOCHONDRIAL-RELATED"/>
    <property type="match status" value="1"/>
</dbReference>
<proteinExistence type="inferred from homology"/>
<dbReference type="InterPro" id="IPR036250">
    <property type="entry name" value="AcylCo_DH-like_C"/>
</dbReference>
<evidence type="ECO:0000256" key="2">
    <source>
        <dbReference type="ARBA" id="ARBA00009347"/>
    </source>
</evidence>
<dbReference type="EMBL" id="DS022313">
    <property type="protein sequence ID" value="OAJ44758.1"/>
    <property type="molecule type" value="Genomic_DNA"/>
</dbReference>
<dbReference type="InterPro" id="IPR013786">
    <property type="entry name" value="AcylCoA_DH/ox_N"/>
</dbReference>
<reference evidence="7 8" key="2">
    <citation type="submission" date="2016-05" db="EMBL/GenBank/DDBJ databases">
        <title>Lineage-specific infection strategies underlie the spectrum of fungal disease in amphibians.</title>
        <authorList>
            <person name="Cuomo C.A."/>
            <person name="Farrer R.A."/>
            <person name="James T."/>
            <person name="Longcore J."/>
            <person name="Birren B."/>
        </authorList>
    </citation>
    <scope>NUCLEOTIDE SEQUENCE [LARGE SCALE GENOMIC DNA]</scope>
    <source>
        <strain evidence="7 8">JEL423</strain>
    </source>
</reference>
<dbReference type="InterPro" id="IPR050741">
    <property type="entry name" value="Acyl-CoA_dehydrogenase"/>
</dbReference>
<dbReference type="OrthoDB" id="10254877at2759"/>
<evidence type="ECO:0000313" key="8">
    <source>
        <dbReference type="Proteomes" id="UP000077115"/>
    </source>
</evidence>
<comment type="cofactor">
    <cofactor evidence="1">
        <name>FAD</name>
        <dbReference type="ChEBI" id="CHEBI:57692"/>
    </cofactor>
</comment>
<dbReference type="GO" id="GO:0005737">
    <property type="term" value="C:cytoplasm"/>
    <property type="evidence" value="ECO:0007669"/>
    <property type="project" value="TreeGrafter"/>
</dbReference>
<evidence type="ECO:0000256" key="3">
    <source>
        <dbReference type="ARBA" id="ARBA00022630"/>
    </source>
</evidence>
<dbReference type="Gene3D" id="3.10.120.10">
    <property type="entry name" value="Cytochrome b5-like heme/steroid binding domain"/>
    <property type="match status" value="1"/>
</dbReference>
<dbReference type="Proteomes" id="UP000077115">
    <property type="component" value="Unassembled WGS sequence"/>
</dbReference>
<dbReference type="eggNOG" id="KOG0537">
    <property type="taxonomic scope" value="Eukaryota"/>
</dbReference>
<dbReference type="InterPro" id="IPR036400">
    <property type="entry name" value="Cyt_B5-like_heme/steroid_sf"/>
</dbReference>
<name>A0A177WXV8_BATDL</name>
<dbReference type="Gene3D" id="1.20.140.10">
    <property type="entry name" value="Butyryl-CoA Dehydrogenase, subunit A, domain 3"/>
    <property type="match status" value="1"/>
</dbReference>
<keyword evidence="5" id="KW-0560">Oxidoreductase</keyword>
<dbReference type="InterPro" id="IPR037069">
    <property type="entry name" value="AcylCoA_DH/ox_N_sf"/>
</dbReference>
<dbReference type="InterPro" id="IPR006091">
    <property type="entry name" value="Acyl-CoA_Oxase/DH_mid-dom"/>
</dbReference>
<dbReference type="STRING" id="403673.A0A177WXV8"/>
<dbReference type="Pfam" id="PF00441">
    <property type="entry name" value="Acyl-CoA_dh_1"/>
    <property type="match status" value="1"/>
</dbReference>
<dbReference type="Gene3D" id="2.40.110.10">
    <property type="entry name" value="Butyryl-CoA Dehydrogenase, subunit A, domain 2"/>
    <property type="match status" value="1"/>
</dbReference>
<keyword evidence="4" id="KW-0274">FAD</keyword>
<dbReference type="Pfam" id="PF02771">
    <property type="entry name" value="Acyl-CoA_dh_N"/>
    <property type="match status" value="1"/>
</dbReference>
<organism evidence="7 8">
    <name type="scientific">Batrachochytrium dendrobatidis (strain JEL423)</name>
    <dbReference type="NCBI Taxonomy" id="403673"/>
    <lineage>
        <taxon>Eukaryota</taxon>
        <taxon>Fungi</taxon>
        <taxon>Fungi incertae sedis</taxon>
        <taxon>Chytridiomycota</taxon>
        <taxon>Chytridiomycota incertae sedis</taxon>
        <taxon>Chytridiomycetes</taxon>
        <taxon>Rhizophydiales</taxon>
        <taxon>Rhizophydiales incertae sedis</taxon>
        <taxon>Batrachochytrium</taxon>
    </lineage>
</organism>
<dbReference type="GO" id="GO:0003995">
    <property type="term" value="F:acyl-CoA dehydrogenase activity"/>
    <property type="evidence" value="ECO:0007669"/>
    <property type="project" value="TreeGrafter"/>
</dbReference>
<dbReference type="InterPro" id="IPR046373">
    <property type="entry name" value="Acyl-CoA_Oxase/DH_mid-dom_sf"/>
</dbReference>
<dbReference type="eggNOG" id="KOG0139">
    <property type="taxonomic scope" value="Eukaryota"/>
</dbReference>
<evidence type="ECO:0000256" key="1">
    <source>
        <dbReference type="ARBA" id="ARBA00001974"/>
    </source>
</evidence>